<dbReference type="InterPro" id="IPR050097">
    <property type="entry name" value="Ferredoxin-NADP_redctase_2"/>
</dbReference>
<gene>
    <name evidence="8" type="primary">trxB_1</name>
    <name evidence="8" type="ORF">SSPO_010920</name>
</gene>
<dbReference type="PRINTS" id="PR00368">
    <property type="entry name" value="FADPNR"/>
</dbReference>
<protein>
    <recommendedName>
        <fullName evidence="6">Ferredoxin--NADP reductase</fullName>
        <shortName evidence="6">FNR</shortName>
        <shortName evidence="6">Fd-NADP(+) reductase</shortName>
        <ecNumber evidence="6">1.18.1.2</ecNumber>
    </recommendedName>
</protein>
<dbReference type="AlphaFoldDB" id="A0A499UBT1"/>
<evidence type="ECO:0000256" key="6">
    <source>
        <dbReference type="HAMAP-Rule" id="MF_01685"/>
    </source>
</evidence>
<keyword evidence="4 6" id="KW-0560">Oxidoreductase</keyword>
<name>A0A499UBT1_9ACTN</name>
<keyword evidence="1 6" id="KW-0285">Flavoprotein</keyword>
<dbReference type="GO" id="GO:0050660">
    <property type="term" value="F:flavin adenine dinucleotide binding"/>
    <property type="evidence" value="ECO:0007669"/>
    <property type="project" value="UniProtKB-UniRule"/>
</dbReference>
<feature type="binding site" evidence="6">
    <location>
        <position position="82"/>
    </location>
    <ligand>
        <name>FAD</name>
        <dbReference type="ChEBI" id="CHEBI:57692"/>
    </ligand>
</feature>
<evidence type="ECO:0000259" key="7">
    <source>
        <dbReference type="Pfam" id="PF07992"/>
    </source>
</evidence>
<evidence type="ECO:0000256" key="5">
    <source>
        <dbReference type="ARBA" id="ARBA00048132"/>
    </source>
</evidence>
<dbReference type="PANTHER" id="PTHR48105">
    <property type="entry name" value="THIOREDOXIN REDUCTASE 1-RELATED-RELATED"/>
    <property type="match status" value="1"/>
</dbReference>
<evidence type="ECO:0000313" key="9">
    <source>
        <dbReference type="Proteomes" id="UP000463951"/>
    </source>
</evidence>
<organism evidence="8 9">
    <name type="scientific">Streptomyces antimycoticus</name>
    <dbReference type="NCBI Taxonomy" id="68175"/>
    <lineage>
        <taxon>Bacteria</taxon>
        <taxon>Bacillati</taxon>
        <taxon>Actinomycetota</taxon>
        <taxon>Actinomycetes</taxon>
        <taxon>Kitasatosporales</taxon>
        <taxon>Streptomycetaceae</taxon>
        <taxon>Streptomyces</taxon>
        <taxon>Streptomyces violaceusniger group</taxon>
    </lineage>
</organism>
<dbReference type="GO" id="GO:0004324">
    <property type="term" value="F:ferredoxin-NADP+ reductase activity"/>
    <property type="evidence" value="ECO:0007669"/>
    <property type="project" value="UniProtKB-UniRule"/>
</dbReference>
<dbReference type="Gene3D" id="3.50.50.60">
    <property type="entry name" value="FAD/NAD(P)-binding domain"/>
    <property type="match status" value="2"/>
</dbReference>
<dbReference type="Pfam" id="PF07992">
    <property type="entry name" value="Pyr_redox_2"/>
    <property type="match status" value="1"/>
</dbReference>
<dbReference type="GO" id="GO:0050661">
    <property type="term" value="F:NADP binding"/>
    <property type="evidence" value="ECO:0007669"/>
    <property type="project" value="UniProtKB-UniRule"/>
</dbReference>
<feature type="domain" description="FAD/NAD(P)-binding" evidence="7">
    <location>
        <begin position="73"/>
        <end position="359"/>
    </location>
</feature>
<feature type="binding site" evidence="6">
    <location>
        <position position="114"/>
    </location>
    <ligand>
        <name>FAD</name>
        <dbReference type="ChEBI" id="CHEBI:57692"/>
    </ligand>
</feature>
<comment type="cofactor">
    <cofactor evidence="6">
        <name>FAD</name>
        <dbReference type="ChEBI" id="CHEBI:57692"/>
    </cofactor>
    <text evidence="6">Binds 1 FAD per subunit.</text>
</comment>
<dbReference type="InterPro" id="IPR022890">
    <property type="entry name" value="Fd--NADP_Rdtase_type_2"/>
</dbReference>
<dbReference type="Proteomes" id="UP000463951">
    <property type="component" value="Chromosome"/>
</dbReference>
<evidence type="ECO:0000256" key="3">
    <source>
        <dbReference type="ARBA" id="ARBA00022857"/>
    </source>
</evidence>
<feature type="binding site" evidence="6">
    <location>
        <position position="109"/>
    </location>
    <ligand>
        <name>FAD</name>
        <dbReference type="ChEBI" id="CHEBI:57692"/>
    </ligand>
</feature>
<dbReference type="HAMAP" id="MF_01685">
    <property type="entry name" value="FENR2"/>
    <property type="match status" value="1"/>
</dbReference>
<proteinExistence type="inferred from homology"/>
<feature type="binding site" evidence="6">
    <location>
        <position position="154"/>
    </location>
    <ligand>
        <name>FAD</name>
        <dbReference type="ChEBI" id="CHEBI:57692"/>
    </ligand>
</feature>
<comment type="catalytic activity">
    <reaction evidence="5">
        <text>[thioredoxin]-dithiol + NADP(+) = [thioredoxin]-disulfide + NADPH + H(+)</text>
        <dbReference type="Rhea" id="RHEA:20345"/>
        <dbReference type="Rhea" id="RHEA-COMP:10698"/>
        <dbReference type="Rhea" id="RHEA-COMP:10700"/>
        <dbReference type="ChEBI" id="CHEBI:15378"/>
        <dbReference type="ChEBI" id="CHEBI:29950"/>
        <dbReference type="ChEBI" id="CHEBI:50058"/>
        <dbReference type="ChEBI" id="CHEBI:57783"/>
        <dbReference type="ChEBI" id="CHEBI:58349"/>
        <dbReference type="EC" id="1.8.1.9"/>
    </reaction>
</comment>
<keyword evidence="2 6" id="KW-0274">FAD</keyword>
<dbReference type="SUPFAM" id="SSF51905">
    <property type="entry name" value="FAD/NAD(P)-binding domain"/>
    <property type="match status" value="1"/>
</dbReference>
<evidence type="ECO:0000256" key="1">
    <source>
        <dbReference type="ARBA" id="ARBA00022630"/>
    </source>
</evidence>
<keyword evidence="3 6" id="KW-0521">NADP</keyword>
<comment type="subunit">
    <text evidence="6">Homodimer.</text>
</comment>
<accession>A0A499UBT1</accession>
<comment type="similarity">
    <text evidence="6">Belongs to the ferredoxin--NADP reductase type 2 family.</text>
</comment>
<sequence length="392" mass="41990">MGAVEPKAGRGPWVPPLPRVRATVSRRHRFRTLSRQADRFHWTVIRTCLRSLSMSVLNVEPVAAEDAAVVETDILIIGAGPSGLYGAYCAGFRGLRVAVMDVLPQRGGQISAMYPEKPIFDIAGFASVRGRDLVDNLVAQAETHGTRYLLGHRATELSYDDGLPVVRSDRGTTVRAGAVVITGGVGTFTPRPLPAGEDFLGRGQVYFVPDPTAHAGHDVVVVGGGDSAFDWAALLAPMARSVRLVHRTARFRAHRASVEKVRALGIEILTDSEVSGVYGGALLEEVEVRHRVTKDTTRLPAQTVVAALGFIADLGPLRDWGLTLEARRIAVDTHMATNLPRVFAAGDITDYPGKVRLISVGFGEAATAVNNAATVIDPEAALFPGHSTEKEN</sequence>
<feature type="binding site" evidence="6">
    <location>
        <position position="347"/>
    </location>
    <ligand>
        <name>FAD</name>
        <dbReference type="ChEBI" id="CHEBI:57692"/>
    </ligand>
</feature>
<dbReference type="EMBL" id="AP019620">
    <property type="protein sequence ID" value="BBJ38374.1"/>
    <property type="molecule type" value="Genomic_DNA"/>
</dbReference>
<feature type="binding site" evidence="6">
    <location>
        <position position="188"/>
    </location>
    <ligand>
        <name>FAD</name>
        <dbReference type="ChEBI" id="CHEBI:57692"/>
    </ligand>
</feature>
<evidence type="ECO:0000256" key="2">
    <source>
        <dbReference type="ARBA" id="ARBA00022827"/>
    </source>
</evidence>
<feature type="binding site" evidence="6">
    <location>
        <position position="101"/>
    </location>
    <ligand>
        <name>FAD</name>
        <dbReference type="ChEBI" id="CHEBI:57692"/>
    </ligand>
</feature>
<dbReference type="InterPro" id="IPR036188">
    <property type="entry name" value="FAD/NAD-bd_sf"/>
</dbReference>
<feature type="binding site" evidence="6">
    <location>
        <position position="388"/>
    </location>
    <ligand>
        <name>FAD</name>
        <dbReference type="ChEBI" id="CHEBI:57692"/>
    </ligand>
</feature>
<dbReference type="PRINTS" id="PR00469">
    <property type="entry name" value="PNDRDTASEII"/>
</dbReference>
<dbReference type="EC" id="1.18.1.2" evidence="6"/>
<evidence type="ECO:0000313" key="8">
    <source>
        <dbReference type="EMBL" id="BBJ38374.1"/>
    </source>
</evidence>
<reference evidence="8 9" key="1">
    <citation type="journal article" date="2020" name="Int. J. Syst. Evol. Microbiol.">
        <title>Reclassification of Streptomyces castelarensis and Streptomyces sporoclivatus as later heterotypic synonyms of Streptomyces antimycoticus.</title>
        <authorList>
            <person name="Komaki H."/>
            <person name="Tamura T."/>
        </authorList>
    </citation>
    <scope>NUCLEOTIDE SEQUENCE [LARGE SCALE GENOMIC DNA]</scope>
    <source>
        <strain evidence="8 9">NBRC 100767</strain>
    </source>
</reference>
<comment type="catalytic activity">
    <reaction evidence="6">
        <text>2 reduced [2Fe-2S]-[ferredoxin] + NADP(+) + H(+) = 2 oxidized [2Fe-2S]-[ferredoxin] + NADPH</text>
        <dbReference type="Rhea" id="RHEA:20125"/>
        <dbReference type="Rhea" id="RHEA-COMP:10000"/>
        <dbReference type="Rhea" id="RHEA-COMP:10001"/>
        <dbReference type="ChEBI" id="CHEBI:15378"/>
        <dbReference type="ChEBI" id="CHEBI:33737"/>
        <dbReference type="ChEBI" id="CHEBI:33738"/>
        <dbReference type="ChEBI" id="CHEBI:57783"/>
        <dbReference type="ChEBI" id="CHEBI:58349"/>
        <dbReference type="EC" id="1.18.1.2"/>
    </reaction>
</comment>
<evidence type="ECO:0000256" key="4">
    <source>
        <dbReference type="ARBA" id="ARBA00023002"/>
    </source>
</evidence>
<dbReference type="InterPro" id="IPR023753">
    <property type="entry name" value="FAD/NAD-binding_dom"/>
</dbReference>
<dbReference type="GO" id="GO:0004791">
    <property type="term" value="F:thioredoxin-disulfide reductase (NADPH) activity"/>
    <property type="evidence" value="ECO:0007669"/>
    <property type="project" value="UniProtKB-EC"/>
</dbReference>